<feature type="coiled-coil region" evidence="1">
    <location>
        <begin position="226"/>
        <end position="267"/>
    </location>
</feature>
<dbReference type="EMBL" id="CP034207">
    <property type="protein sequence ID" value="QBZ61853.1"/>
    <property type="molecule type" value="Genomic_DNA"/>
</dbReference>
<name>A0A4P7NIL8_PYROR</name>
<feature type="compositionally biased region" description="Low complexity" evidence="2">
    <location>
        <begin position="332"/>
        <end position="343"/>
    </location>
</feature>
<proteinExistence type="predicted"/>
<evidence type="ECO:0008006" key="5">
    <source>
        <dbReference type="Google" id="ProtNLM"/>
    </source>
</evidence>
<feature type="region of interest" description="Disordered" evidence="2">
    <location>
        <begin position="444"/>
        <end position="492"/>
    </location>
</feature>
<dbReference type="Proteomes" id="UP000294847">
    <property type="component" value="Chromosome 4"/>
</dbReference>
<feature type="region of interest" description="Disordered" evidence="2">
    <location>
        <begin position="332"/>
        <end position="421"/>
    </location>
</feature>
<feature type="compositionally biased region" description="Polar residues" evidence="2">
    <location>
        <begin position="94"/>
        <end position="112"/>
    </location>
</feature>
<protein>
    <recommendedName>
        <fullName evidence="5">FAD-dependent oxidoreductase-like enzyme</fullName>
    </recommendedName>
</protein>
<feature type="compositionally biased region" description="Polar residues" evidence="2">
    <location>
        <begin position="288"/>
        <end position="304"/>
    </location>
</feature>
<evidence type="ECO:0000256" key="1">
    <source>
        <dbReference type="SAM" id="Coils"/>
    </source>
</evidence>
<keyword evidence="1" id="KW-0175">Coiled coil</keyword>
<evidence type="ECO:0000256" key="2">
    <source>
        <dbReference type="SAM" id="MobiDB-lite"/>
    </source>
</evidence>
<feature type="region of interest" description="Disordered" evidence="2">
    <location>
        <begin position="270"/>
        <end position="316"/>
    </location>
</feature>
<dbReference type="AlphaFoldDB" id="A0A4P7NIL8"/>
<evidence type="ECO:0000313" key="3">
    <source>
        <dbReference type="EMBL" id="QBZ61853.1"/>
    </source>
</evidence>
<reference evidence="3 4" key="1">
    <citation type="journal article" date="2019" name="Mol. Biol. Evol.">
        <title>Blast fungal genomes show frequent chromosomal changes, gene gains and losses, and effector gene turnover.</title>
        <authorList>
            <person name="Gomez Luciano L.B."/>
            <person name="Jason Tsai I."/>
            <person name="Chuma I."/>
            <person name="Tosa Y."/>
            <person name="Chen Y.H."/>
            <person name="Li J.Y."/>
            <person name="Li M.Y."/>
            <person name="Jade Lu M.Y."/>
            <person name="Nakayashiki H."/>
            <person name="Li W.H."/>
        </authorList>
    </citation>
    <scope>NUCLEOTIDE SEQUENCE [LARGE SCALE GENOMIC DNA]</scope>
    <source>
        <strain evidence="3">MZ5-1-6</strain>
    </source>
</reference>
<feature type="region of interest" description="Disordered" evidence="2">
    <location>
        <begin position="1"/>
        <end position="127"/>
    </location>
</feature>
<evidence type="ECO:0000313" key="4">
    <source>
        <dbReference type="Proteomes" id="UP000294847"/>
    </source>
</evidence>
<accession>A0A4P7NIL8</accession>
<sequence length="581" mass="62720">MSTPGADLVSQVSNGPVDEPSGPTTPAALLESQETLPSTEAPASPNETSGSLKSDRVDERPQSAVIPSSLTPPPSSQLPTVNGGATHADLPNPTRASILSPPDTSLPSSRRPQNVAPPFAPPAPDEVIGASPDQLRLMVERLIVENRRVNAEVASLKMQVHMSDFHRAEAAKRHKVEQEMLCREVEALRSAEHARQARRELSSVSDSFQAKHYQLKVAHDELIDEHAVVRKRLKAAKKLIQAKEEEIENLKDDKEELVIRLRENRDHLNAFRSPGGIFHGGVTPKAQGATSPTQPRNTPRQTSKPPRREPRAAQNHNEAPFTMLLEVLNAENNSAPSTPTTATRPMPKISSKHTRNVQSMSSLPITPATRPRADYGGLLPSADLVPQSEPPHRYGGHRMQLVPSTPVGDSGRKSRESTISVDDNAELARQALASVAAQAQSFAASHHAAAGTDSGSFHRNGDPHPSTQGEQDEEEVYESQASQAASEMLRRDPRESFEVIASRDGTPNPPSAPAEKSATLQQTLFAGIGRSGVAMATEKRKFSGGVNDVHRQEMTSPHKRARIDGNLREGGVGLGIYGQDS</sequence>
<gene>
    <name evidence="3" type="ORF">PoMZ_08811</name>
</gene>
<organism evidence="3 4">
    <name type="scientific">Pyricularia oryzae</name>
    <name type="common">Rice blast fungus</name>
    <name type="synonym">Magnaporthe oryzae</name>
    <dbReference type="NCBI Taxonomy" id="318829"/>
    <lineage>
        <taxon>Eukaryota</taxon>
        <taxon>Fungi</taxon>
        <taxon>Dikarya</taxon>
        <taxon>Ascomycota</taxon>
        <taxon>Pezizomycotina</taxon>
        <taxon>Sordariomycetes</taxon>
        <taxon>Sordariomycetidae</taxon>
        <taxon>Magnaporthales</taxon>
        <taxon>Pyriculariaceae</taxon>
        <taxon>Pyricularia</taxon>
    </lineage>
</organism>